<dbReference type="Proteomes" id="UP000315343">
    <property type="component" value="Unassembled WGS sequence"/>
</dbReference>
<reference evidence="2 3" key="1">
    <citation type="submission" date="2019-07" db="EMBL/GenBank/DDBJ databases">
        <title>Genomic Encyclopedia of Type Strains, Phase I: the one thousand microbial genomes (KMG-I) project.</title>
        <authorList>
            <person name="Kyrpides N."/>
        </authorList>
    </citation>
    <scope>NUCLEOTIDE SEQUENCE [LARGE SCALE GENOMIC DNA]</scope>
    <source>
        <strain evidence="2 3">DSM 13558</strain>
    </source>
</reference>
<keyword evidence="3" id="KW-1185">Reference proteome</keyword>
<dbReference type="RefSeq" id="WP_145085440.1">
    <property type="nucleotide sequence ID" value="NZ_VLKH01000010.1"/>
</dbReference>
<feature type="transmembrane region" description="Helical" evidence="1">
    <location>
        <begin position="65"/>
        <end position="82"/>
    </location>
</feature>
<proteinExistence type="predicted"/>
<comment type="caution">
    <text evidence="2">The sequence shown here is derived from an EMBL/GenBank/DDBJ whole genome shotgun (WGS) entry which is preliminary data.</text>
</comment>
<evidence type="ECO:0000256" key="1">
    <source>
        <dbReference type="SAM" id="Phobius"/>
    </source>
</evidence>
<accession>A0A562J5H4</accession>
<keyword evidence="1" id="KW-0472">Membrane</keyword>
<protein>
    <submittedName>
        <fullName evidence="2">Uncharacterized protein</fullName>
    </submittedName>
</protein>
<evidence type="ECO:0000313" key="3">
    <source>
        <dbReference type="Proteomes" id="UP000315343"/>
    </source>
</evidence>
<gene>
    <name evidence="2" type="ORF">LY60_02995</name>
</gene>
<evidence type="ECO:0000313" key="2">
    <source>
        <dbReference type="EMBL" id="TWH78154.1"/>
    </source>
</evidence>
<keyword evidence="1" id="KW-0812">Transmembrane</keyword>
<feature type="transmembrane region" description="Helical" evidence="1">
    <location>
        <begin position="24"/>
        <end position="45"/>
    </location>
</feature>
<name>A0A562J5H4_9FIRM</name>
<feature type="transmembrane region" description="Helical" evidence="1">
    <location>
        <begin position="130"/>
        <end position="154"/>
    </location>
</feature>
<dbReference type="AlphaFoldDB" id="A0A562J5H4"/>
<feature type="transmembrane region" description="Helical" evidence="1">
    <location>
        <begin position="103"/>
        <end position="124"/>
    </location>
</feature>
<dbReference type="EMBL" id="VLKH01000010">
    <property type="protein sequence ID" value="TWH78154.1"/>
    <property type="molecule type" value="Genomic_DNA"/>
</dbReference>
<sequence>MKKKQNISKKYRNWFDFIFPSRKINIMIASLLLFIITLLVILFLFNYNEDFPIFTAELLKSLSEFSMTVIFAIIALGISVFQSDNQLIGGDNNENRQELFIRYIFSIFPTIVMVILGFIVAILFEQSNFLIHIYSIIMILMMVKTITGIMKYFISFMNIKISIYPNLSNTEQISNVLKCKNMCHIL</sequence>
<keyword evidence="1" id="KW-1133">Transmembrane helix</keyword>
<organism evidence="2 3">
    <name type="scientific">Sedimentibacter saalensis</name>
    <dbReference type="NCBI Taxonomy" id="130788"/>
    <lineage>
        <taxon>Bacteria</taxon>
        <taxon>Bacillati</taxon>
        <taxon>Bacillota</taxon>
        <taxon>Tissierellia</taxon>
        <taxon>Sedimentibacter</taxon>
    </lineage>
</organism>